<proteinExistence type="predicted"/>
<keyword evidence="2" id="KW-1185">Reference proteome</keyword>
<dbReference type="Proteomes" id="UP000824533">
    <property type="component" value="Linkage Group LG10"/>
</dbReference>
<organism evidence="1 2">
    <name type="scientific">Dendrolimus kikuchii</name>
    <dbReference type="NCBI Taxonomy" id="765133"/>
    <lineage>
        <taxon>Eukaryota</taxon>
        <taxon>Metazoa</taxon>
        <taxon>Ecdysozoa</taxon>
        <taxon>Arthropoda</taxon>
        <taxon>Hexapoda</taxon>
        <taxon>Insecta</taxon>
        <taxon>Pterygota</taxon>
        <taxon>Neoptera</taxon>
        <taxon>Endopterygota</taxon>
        <taxon>Lepidoptera</taxon>
        <taxon>Glossata</taxon>
        <taxon>Ditrysia</taxon>
        <taxon>Bombycoidea</taxon>
        <taxon>Lasiocampidae</taxon>
        <taxon>Dendrolimus</taxon>
    </lineage>
</organism>
<accession>A0ACC1D2M3</accession>
<evidence type="ECO:0000313" key="2">
    <source>
        <dbReference type="Proteomes" id="UP000824533"/>
    </source>
</evidence>
<reference evidence="1 2" key="1">
    <citation type="journal article" date="2021" name="Front. Genet.">
        <title>Chromosome-Level Genome Assembly Reveals Significant Gene Expansion in the Toll and IMD Signaling Pathways of Dendrolimus kikuchii.</title>
        <authorList>
            <person name="Zhou J."/>
            <person name="Wu P."/>
            <person name="Xiong Z."/>
            <person name="Liu N."/>
            <person name="Zhao N."/>
            <person name="Ji M."/>
            <person name="Qiu Y."/>
            <person name="Yang B."/>
        </authorList>
    </citation>
    <scope>NUCLEOTIDE SEQUENCE [LARGE SCALE GENOMIC DNA]</scope>
    <source>
        <strain evidence="1">Ann1</strain>
    </source>
</reference>
<sequence>MDFDAILEDVGTFGRYQKLVIYFILLPAVIPCGFHAYSQLFMAADMKHWCRVSELENIAEESIVKNLSIPLELKNGVLQYSQCTMYKLNYSEVARNYLSNDEGVFKSTPTEIIPCTNGWTFDKTVYKNTVVSEWNLVCDNDFLPTLGLVLLAVGGIIGNYIFGYLQDRIGRKPAFFIYLLIECIFGVATAFAQNYVVWLIYRIGVGFTVPAIMTTPYVLAIELVGPRCRTMCTILSNIAYSLGLILLAGVVYLVRDWRHLALATTLPFVCFFLYLWPMPESPRWLLARGQFEKAEVILRNIARINGKSLPANYMVQLHRKYETEKLNINIEKTKSRKYGVLDLFKTPNLRKKTIIITFIWFTNTSVYVGLSYYAPVLGGDEFLNFFLAGIVELPTYLFLWPSMERLGRRWTLCMSMVVGGIACLTTFLVQHETYVTLALYCVGKMGISSSFVVLPLMASELYPTVVRGLGMSLSSVLGMLGPIFIPLVNYLGSDIMILPLIIMGALLVAGGIASLLLPETLNQHLPQTLEDGEKMGLDTEFCCNPPVKETVAVKQDKGAAQTCGACNALCSCQMDKTFGLKNKKGAKQQKFIQQVEKQVKSGGIHPAKPMDDKKKDKEQKLKDQKELLALFKPVQVQKVEKGTDPKSVVCAFFKQGNCTKGDKCKFSHDLTIERKAEKRSLYVDMRDDDDNMDNWDEDKLKEVVEKKHGEGDKQRPTTDIICKHFLEAVEKSKYGWFWECPSGTKCIYRHALPPGFVLKRDKKKMEEKKNEISLVDLIERERAALGVNQTKITLETFLAWKKKKIKEKQEALTKAEDQRKQDYKAGRAVGLSGREMFSFDPALASRDGDDDDAVDFGALHDDGDDDDDTEYRELQLDLIGMEASEVDDSGTKATVDRLEQLGKGLSNGETDEANLFLDEDLDEELQNLDLED</sequence>
<comment type="caution">
    <text evidence="1">The sequence shown here is derived from an EMBL/GenBank/DDBJ whole genome shotgun (WGS) entry which is preliminary data.</text>
</comment>
<gene>
    <name evidence="1" type="ORF">K1T71_005920</name>
</gene>
<name>A0ACC1D2M3_9NEOP</name>
<protein>
    <submittedName>
        <fullName evidence="1">Uncharacterized protein</fullName>
    </submittedName>
</protein>
<dbReference type="EMBL" id="CM034396">
    <property type="protein sequence ID" value="KAJ0178097.1"/>
    <property type="molecule type" value="Genomic_DNA"/>
</dbReference>
<evidence type="ECO:0000313" key="1">
    <source>
        <dbReference type="EMBL" id="KAJ0178097.1"/>
    </source>
</evidence>